<feature type="compositionally biased region" description="Basic and acidic residues" evidence="1">
    <location>
        <begin position="749"/>
        <end position="764"/>
    </location>
</feature>
<proteinExistence type="predicted"/>
<dbReference type="Proteomes" id="UP001558652">
    <property type="component" value="Unassembled WGS sequence"/>
</dbReference>
<feature type="compositionally biased region" description="Basic and acidic residues" evidence="1">
    <location>
        <begin position="541"/>
        <end position="564"/>
    </location>
</feature>
<dbReference type="PANTHER" id="PTHR14149:SF14">
    <property type="entry name" value="CALPONIN-HOMOLOGY (CH) DOMAIN-CONTAINING PROTEIN"/>
    <property type="match status" value="1"/>
</dbReference>
<dbReference type="SMART" id="SM00323">
    <property type="entry name" value="RasGAP"/>
    <property type="match status" value="1"/>
</dbReference>
<dbReference type="Pfam" id="PF00616">
    <property type="entry name" value="RasGAP"/>
    <property type="match status" value="1"/>
</dbReference>
<feature type="region of interest" description="Disordered" evidence="1">
    <location>
        <begin position="723"/>
        <end position="776"/>
    </location>
</feature>
<dbReference type="InterPro" id="IPR008936">
    <property type="entry name" value="Rho_GTPase_activation_prot"/>
</dbReference>
<evidence type="ECO:0000256" key="1">
    <source>
        <dbReference type="SAM" id="MobiDB-lite"/>
    </source>
</evidence>
<reference evidence="3 4" key="1">
    <citation type="submission" date="2024-07" db="EMBL/GenBank/DDBJ databases">
        <title>Chromosome-level genome assembly of the water stick insect Ranatra chinensis (Heteroptera: Nepidae).</title>
        <authorList>
            <person name="Liu X."/>
        </authorList>
    </citation>
    <scope>NUCLEOTIDE SEQUENCE [LARGE SCALE GENOMIC DNA]</scope>
    <source>
        <strain evidence="3">Cailab_2021Rc</strain>
        <tissue evidence="3">Muscle</tissue>
    </source>
</reference>
<dbReference type="EMBL" id="JBFDAA010000006">
    <property type="protein sequence ID" value="KAL1132013.1"/>
    <property type="molecule type" value="Genomic_DNA"/>
</dbReference>
<evidence type="ECO:0000313" key="4">
    <source>
        <dbReference type="Proteomes" id="UP001558652"/>
    </source>
</evidence>
<dbReference type="Gene3D" id="1.10.506.10">
    <property type="entry name" value="GTPase Activation - p120gap, domain 1"/>
    <property type="match status" value="1"/>
</dbReference>
<dbReference type="PROSITE" id="PS50018">
    <property type="entry name" value="RAS_GTPASE_ACTIV_2"/>
    <property type="match status" value="1"/>
</dbReference>
<feature type="region of interest" description="Disordered" evidence="1">
    <location>
        <begin position="531"/>
        <end position="622"/>
    </location>
</feature>
<dbReference type="PANTHER" id="PTHR14149">
    <property type="entry name" value="RAS GTPASE-ACTIVATING PROTEIN WITH IQ MOTIF"/>
    <property type="match status" value="1"/>
</dbReference>
<accession>A0ABD0Z3D8</accession>
<evidence type="ECO:0000259" key="2">
    <source>
        <dbReference type="PROSITE" id="PS50018"/>
    </source>
</evidence>
<feature type="compositionally biased region" description="Polar residues" evidence="1">
    <location>
        <begin position="598"/>
        <end position="616"/>
    </location>
</feature>
<sequence>MENGSLLWDLIELAGHLRQERLFVLSEQTHLQELNEKVVTASSELAQVAWVTAQQRVNLNRLILSCPDATPATCCRRARALESTHFVDAHKILGYQNCSSYGELLQTLRDSPRLLAHCLLAGDRLIPDEMPGVVQSLIAGLYASCVLPQDKSIVLQVLSHLITLQLLPSEYPRRLLRQGSCAFSRLYSSFHEGLFSGKLFLTAALHSPILQLLMLEEKHLDIDPEKAIMRLSHDEKLRRFGVEGSEEYKLEVERHKRWTISNLVAITKNFISSLHDNLHCFPSAVCWLVGQIYARLTNSNKLQEREVFCMCTDVVFTMFVCPAIVTPEPYGIMDAPISAVARFNLIQVAQILQMLAMLKYQQVDPKVKDLYSQFDKDCVSSIIDSMIEGSIISDNPQVGDNMNLQGLCRSAALFTEAELHSLVSFLRTVANEANSEDTKLQKELAKLLRQIPEQIVNGHSKPNVSPDVPQKKHNILSKGKARAHNGNAFETSAEEEDVVGEKVLVIPFNTNTKPFVGLDSEQKIQILAMEKDANRTTQGAETDRQERAEGQEKRTRFSLSHDDGSIGNTSDNLEVVSEAPSNHSVASSLELETEDQNDNLSDMVSANVSGRGSPNISEGDEIGQVGTSTRQQLDFNPPPPPNKHSRFDIDEKFGKFEIKTLIEGADETVSLVSDTWSTDVLASDSETIEQPLLQAQLSLPDHQQLSGPQVCKLMDVSETASEAWSTDVVASDSERLTEVDTDDTASVARSDDTGRSEVESRGDPEAVEDPQSGQAS</sequence>
<dbReference type="InterPro" id="IPR001936">
    <property type="entry name" value="RasGAP_dom"/>
</dbReference>
<evidence type="ECO:0000313" key="3">
    <source>
        <dbReference type="EMBL" id="KAL1132013.1"/>
    </source>
</evidence>
<protein>
    <recommendedName>
        <fullName evidence="2">Ras-GAP domain-containing protein</fullName>
    </recommendedName>
</protein>
<name>A0ABD0Z3D8_9HEMI</name>
<dbReference type="CDD" id="cd05129">
    <property type="entry name" value="RasGAP_RAP6"/>
    <property type="match status" value="1"/>
</dbReference>
<gene>
    <name evidence="3" type="ORF">AAG570_011623</name>
</gene>
<keyword evidence="4" id="KW-1185">Reference proteome</keyword>
<comment type="caution">
    <text evidence="3">The sequence shown here is derived from an EMBL/GenBank/DDBJ whole genome shotgun (WGS) entry which is preliminary data.</text>
</comment>
<dbReference type="AlphaFoldDB" id="A0ABD0Z3D8"/>
<dbReference type="SUPFAM" id="SSF48350">
    <property type="entry name" value="GTPase activation domain, GAP"/>
    <property type="match status" value="1"/>
</dbReference>
<feature type="domain" description="Ras-GAP" evidence="2">
    <location>
        <begin position="149"/>
        <end position="357"/>
    </location>
</feature>
<organism evidence="3 4">
    <name type="scientific">Ranatra chinensis</name>
    <dbReference type="NCBI Taxonomy" id="642074"/>
    <lineage>
        <taxon>Eukaryota</taxon>
        <taxon>Metazoa</taxon>
        <taxon>Ecdysozoa</taxon>
        <taxon>Arthropoda</taxon>
        <taxon>Hexapoda</taxon>
        <taxon>Insecta</taxon>
        <taxon>Pterygota</taxon>
        <taxon>Neoptera</taxon>
        <taxon>Paraneoptera</taxon>
        <taxon>Hemiptera</taxon>
        <taxon>Heteroptera</taxon>
        <taxon>Panheteroptera</taxon>
        <taxon>Nepomorpha</taxon>
        <taxon>Nepidae</taxon>
        <taxon>Ranatrinae</taxon>
        <taxon>Ranatra</taxon>
    </lineage>
</organism>